<protein>
    <recommendedName>
        <fullName evidence="2">Cytosolic endo-beta-N-acetylglucosaminidase TIM barrel domain-containing protein</fullName>
    </recommendedName>
</protein>
<feature type="region of interest" description="Disordered" evidence="1">
    <location>
        <begin position="64"/>
        <end position="84"/>
    </location>
</feature>
<name>A0ABQ9NUT0_9PEZI</name>
<evidence type="ECO:0000259" key="2">
    <source>
        <dbReference type="Pfam" id="PF03644"/>
    </source>
</evidence>
<evidence type="ECO:0000313" key="3">
    <source>
        <dbReference type="EMBL" id="KAJ9666140.1"/>
    </source>
</evidence>
<dbReference type="Gene3D" id="3.20.20.80">
    <property type="entry name" value="Glycosidases"/>
    <property type="match status" value="1"/>
</dbReference>
<dbReference type="Pfam" id="PF03644">
    <property type="entry name" value="Glyco_hydro_85"/>
    <property type="match status" value="1"/>
</dbReference>
<sequence>MVLPGWKDILRPIRDGWRDRQPQRPSTPPAERRRRQRQDALRGFVYLEDFEQLEAWKPDYADPIQQANTPLLPRPPRRPDEDANDNKASVLLCHDYAGNYQPYEASQGAEVTAESYSCEYMQFVDTFIYFSHKLVCVPPSSWTNALHRNGVKVLGTFIVEPQTRGLANLLKRTSSSTAEKGDDGFIFARQLAAIAEVYGFDGWLINIEKAFPKESWDMFSLLEFLKQLKADLGNDKQVIWYDALTSDNKVDYQNSLSLQNSSLAEAAGAILTNYKWTLDEVQKTKLVAAQKQIPLSNIYFGIDVWAQNSRNNGPARVTYPPKSGGGTNTGVAVAALAAEGLQAGIFAPAWPFEHCPSCAKAIQRSMWTGDRLPEELDCGCGKDRPHHTAEYMQNPITKFARQYPAGSEKFFYTDFSRAFTRRAEKLDRLHAGLKSQLAAQSVLPYLLRPAQIAQGSTETEAFYGELHDGPLPQASYKSPGSRLVVLRKRVAAPSAVICDDWATRWLPLFKLDMPADGSLKMKIKFRKLHSNIYLSGGIYCLYKDGTRRKFTMGTMADVQSQTVTVGKIDSDDSQLEARLAGIGVWISGPRAASNMPEPVLEIMEIVITHINAPQLSQGVQNIRWENRGEGDTRHRRLVWELSPSPVAGPSVADTALGMPSSRITGCFACFVIEVDGLCVGRAYATEFVLSDVLSERLETDAGMSVRIVGVGFTGERVESNAVNLGGSEDDDWDMVSGSEKAKLG</sequence>
<reference evidence="3" key="1">
    <citation type="submission" date="2022-10" db="EMBL/GenBank/DDBJ databases">
        <title>Culturing micro-colonial fungi from biological soil crusts in the Mojave desert and describing Neophaeococcomyces mojavensis, and introducing the new genera and species Taxawa tesnikishii.</title>
        <authorList>
            <person name="Kurbessoian T."/>
            <person name="Stajich J.E."/>
        </authorList>
    </citation>
    <scope>NUCLEOTIDE SEQUENCE</scope>
    <source>
        <strain evidence="3">TK_1</strain>
    </source>
</reference>
<comment type="caution">
    <text evidence="3">The sequence shown here is derived from an EMBL/GenBank/DDBJ whole genome shotgun (WGS) entry which is preliminary data.</text>
</comment>
<evidence type="ECO:0000256" key="1">
    <source>
        <dbReference type="SAM" id="MobiDB-lite"/>
    </source>
</evidence>
<dbReference type="Proteomes" id="UP001172684">
    <property type="component" value="Unassembled WGS sequence"/>
</dbReference>
<organism evidence="3 4">
    <name type="scientific">Coniosporium apollinis</name>
    <dbReference type="NCBI Taxonomy" id="61459"/>
    <lineage>
        <taxon>Eukaryota</taxon>
        <taxon>Fungi</taxon>
        <taxon>Dikarya</taxon>
        <taxon>Ascomycota</taxon>
        <taxon>Pezizomycotina</taxon>
        <taxon>Dothideomycetes</taxon>
        <taxon>Dothideomycetes incertae sedis</taxon>
        <taxon>Coniosporium</taxon>
    </lineage>
</organism>
<feature type="domain" description="Cytosolic endo-beta-N-acetylglucosaminidase TIM barrel" evidence="2">
    <location>
        <begin position="109"/>
        <end position="421"/>
    </location>
</feature>
<dbReference type="InterPro" id="IPR032979">
    <property type="entry name" value="ENGase"/>
</dbReference>
<dbReference type="InterPro" id="IPR005201">
    <property type="entry name" value="TIM_ENGase"/>
</dbReference>
<dbReference type="PANTHER" id="PTHR13246:SF1">
    <property type="entry name" value="CYTOSOLIC ENDO-BETA-N-ACETYLGLUCOSAMINIDASE"/>
    <property type="match status" value="1"/>
</dbReference>
<accession>A0ABQ9NUT0</accession>
<dbReference type="PANTHER" id="PTHR13246">
    <property type="entry name" value="ENDO BETA N-ACETYLGLUCOSAMINIDASE"/>
    <property type="match status" value="1"/>
</dbReference>
<proteinExistence type="predicted"/>
<gene>
    <name evidence="3" type="ORF">H2201_003818</name>
</gene>
<keyword evidence="4" id="KW-1185">Reference proteome</keyword>
<feature type="region of interest" description="Disordered" evidence="1">
    <location>
        <begin position="14"/>
        <end position="36"/>
    </location>
</feature>
<evidence type="ECO:0000313" key="4">
    <source>
        <dbReference type="Proteomes" id="UP001172684"/>
    </source>
</evidence>
<dbReference type="EMBL" id="JAPDRL010000022">
    <property type="protein sequence ID" value="KAJ9666140.1"/>
    <property type="molecule type" value="Genomic_DNA"/>
</dbReference>